<proteinExistence type="predicted"/>
<dbReference type="Pfam" id="PF01904">
    <property type="entry name" value="DUF72"/>
    <property type="match status" value="1"/>
</dbReference>
<dbReference type="RefSeq" id="WP_286662364.1">
    <property type="nucleotide sequence ID" value="NZ_JASZYV010000006.1"/>
</dbReference>
<sequence length="304" mass="34517">MSILVGTASWTDKTLIDCGRFYPKQVRTPEARLRYYASIFPMVEVDSSYYAIPAPATAQAWAERTPDAFVFNVKAFRLFTGHQTQPQVLHKDIQQVLASQHGPLPRQFYYRDMPQDIRAELWRRFHDALAPLMAAGKLGMVHFQFPPWLVRNREGMAHVAHCVEQMGACVCSIEFRHESWFSDAHRADTLDFVRSLRAVHTVVDGPQGFANSVPLLAEATHPDFALVRLHGRNTDSYNVRGASSAAERFDYEYGDAELKDLAAEVVRLAYKARNTHVVFNNCDEDKGQRNGMSMMKLLGTPWPL</sequence>
<comment type="caution">
    <text evidence="1">The sequence shown here is derived from an EMBL/GenBank/DDBJ whole genome shotgun (WGS) entry which is preliminary data.</text>
</comment>
<dbReference type="PANTHER" id="PTHR30348:SF13">
    <property type="entry name" value="UPF0759 PROTEIN YUNF"/>
    <property type="match status" value="1"/>
</dbReference>
<protein>
    <submittedName>
        <fullName evidence="1">DUF72 domain-containing protein</fullName>
    </submittedName>
</protein>
<accession>A0ABT7NH30</accession>
<dbReference type="InterPro" id="IPR036520">
    <property type="entry name" value="UPF0759_sf"/>
</dbReference>
<dbReference type="SUPFAM" id="SSF117396">
    <property type="entry name" value="TM1631-like"/>
    <property type="match status" value="1"/>
</dbReference>
<dbReference type="Gene3D" id="3.20.20.410">
    <property type="entry name" value="Protein of unknown function UPF0759"/>
    <property type="match status" value="1"/>
</dbReference>
<dbReference type="InterPro" id="IPR002763">
    <property type="entry name" value="DUF72"/>
</dbReference>
<dbReference type="Proteomes" id="UP001174908">
    <property type="component" value="Unassembled WGS sequence"/>
</dbReference>
<organism evidence="1 2">
    <name type="scientific">Variovorax dokdonensis</name>
    <dbReference type="NCBI Taxonomy" id="344883"/>
    <lineage>
        <taxon>Bacteria</taxon>
        <taxon>Pseudomonadati</taxon>
        <taxon>Pseudomonadota</taxon>
        <taxon>Betaproteobacteria</taxon>
        <taxon>Burkholderiales</taxon>
        <taxon>Comamonadaceae</taxon>
        <taxon>Variovorax</taxon>
    </lineage>
</organism>
<name>A0ABT7NH30_9BURK</name>
<dbReference type="PANTHER" id="PTHR30348">
    <property type="entry name" value="UNCHARACTERIZED PROTEIN YECE"/>
    <property type="match status" value="1"/>
</dbReference>
<evidence type="ECO:0000313" key="2">
    <source>
        <dbReference type="Proteomes" id="UP001174908"/>
    </source>
</evidence>
<gene>
    <name evidence="1" type="ORF">QTH91_22330</name>
</gene>
<keyword evidence="2" id="KW-1185">Reference proteome</keyword>
<dbReference type="EMBL" id="JASZYV010000006">
    <property type="protein sequence ID" value="MDM0047247.1"/>
    <property type="molecule type" value="Genomic_DNA"/>
</dbReference>
<reference evidence="1" key="1">
    <citation type="submission" date="2023-06" db="EMBL/GenBank/DDBJ databases">
        <authorList>
            <person name="Jiang Y."/>
            <person name="Liu Q."/>
        </authorList>
    </citation>
    <scope>NUCLEOTIDE SEQUENCE</scope>
    <source>
        <strain evidence="1">CGMCC 1.12089</strain>
    </source>
</reference>
<evidence type="ECO:0000313" key="1">
    <source>
        <dbReference type="EMBL" id="MDM0047247.1"/>
    </source>
</evidence>